<gene>
    <name evidence="2" type="ORF">PSEHALCIP103_03546</name>
</gene>
<comment type="caution">
    <text evidence="2">The sequence shown here is derived from an EMBL/GenBank/DDBJ whole genome shotgun (WGS) entry which is preliminary data.</text>
</comment>
<dbReference type="AlphaFoldDB" id="A0A9W4R4M0"/>
<feature type="compositionally biased region" description="Basic and acidic residues" evidence="1">
    <location>
        <begin position="9"/>
        <end position="19"/>
    </location>
</feature>
<organism evidence="2 3">
    <name type="scientific">Pseudoalteromonas haloplanktis</name>
    <name type="common">Alteromonas haloplanktis</name>
    <dbReference type="NCBI Taxonomy" id="228"/>
    <lineage>
        <taxon>Bacteria</taxon>
        <taxon>Pseudomonadati</taxon>
        <taxon>Pseudomonadota</taxon>
        <taxon>Gammaproteobacteria</taxon>
        <taxon>Alteromonadales</taxon>
        <taxon>Pseudoalteromonadaceae</taxon>
        <taxon>Pseudoalteromonas</taxon>
    </lineage>
</organism>
<proteinExistence type="predicted"/>
<accession>A0A9W4R4M0</accession>
<dbReference type="RefSeq" id="WP_140394323.1">
    <property type="nucleotide sequence ID" value="NZ_CAMAPB010000094.1"/>
</dbReference>
<reference evidence="2" key="1">
    <citation type="submission" date="2022-07" db="EMBL/GenBank/DDBJ databases">
        <authorList>
            <person name="Criscuolo A."/>
        </authorList>
    </citation>
    <scope>NUCLEOTIDE SEQUENCE</scope>
    <source>
        <strain evidence="2">CIP103197</strain>
    </source>
</reference>
<sequence>MSKVLESASESRKTAEKFDLSSSQVFNQICESVKVHSERGKFSFAKSLLKSAVTKEELEEVLSEVKSKGYKITMHSEKEDSWLFEVSW</sequence>
<keyword evidence="3" id="KW-1185">Reference proteome</keyword>
<name>A0A9W4R4M0_PSEHA</name>
<protein>
    <submittedName>
        <fullName evidence="2">Uncharacterized protein</fullName>
    </submittedName>
</protein>
<feature type="region of interest" description="Disordered" evidence="1">
    <location>
        <begin position="1"/>
        <end position="20"/>
    </location>
</feature>
<evidence type="ECO:0000313" key="3">
    <source>
        <dbReference type="Proteomes" id="UP001152447"/>
    </source>
</evidence>
<dbReference type="EMBL" id="CAMAPB010000094">
    <property type="protein sequence ID" value="CAH9066237.1"/>
    <property type="molecule type" value="Genomic_DNA"/>
</dbReference>
<evidence type="ECO:0000256" key="1">
    <source>
        <dbReference type="SAM" id="MobiDB-lite"/>
    </source>
</evidence>
<evidence type="ECO:0000313" key="2">
    <source>
        <dbReference type="EMBL" id="CAH9066237.1"/>
    </source>
</evidence>
<dbReference type="Proteomes" id="UP001152447">
    <property type="component" value="Unassembled WGS sequence"/>
</dbReference>